<feature type="compositionally biased region" description="Low complexity" evidence="1">
    <location>
        <begin position="227"/>
        <end position="246"/>
    </location>
</feature>
<keyword evidence="4" id="KW-1185">Reference proteome</keyword>
<feature type="signal peptide" evidence="2">
    <location>
        <begin position="1"/>
        <end position="15"/>
    </location>
</feature>
<feature type="compositionally biased region" description="Polar residues" evidence="1">
    <location>
        <begin position="163"/>
        <end position="174"/>
    </location>
</feature>
<comment type="caution">
    <text evidence="3">The sequence shown here is derived from an EMBL/GenBank/DDBJ whole genome shotgun (WGS) entry which is preliminary data.</text>
</comment>
<dbReference type="AlphaFoldDB" id="A0A1G4BRZ0"/>
<feature type="compositionally biased region" description="Polar residues" evidence="1">
    <location>
        <begin position="182"/>
        <end position="226"/>
    </location>
</feature>
<dbReference type="RefSeq" id="XP_022481278.1">
    <property type="nucleotide sequence ID" value="XM_022612139.1"/>
</dbReference>
<feature type="compositionally biased region" description="Polar residues" evidence="1">
    <location>
        <begin position="127"/>
        <end position="155"/>
    </location>
</feature>
<accession>A0A1G4BRZ0</accession>
<organism evidence="3 4">
    <name type="scientific">Colletotrichum orchidophilum</name>
    <dbReference type="NCBI Taxonomy" id="1209926"/>
    <lineage>
        <taxon>Eukaryota</taxon>
        <taxon>Fungi</taxon>
        <taxon>Dikarya</taxon>
        <taxon>Ascomycota</taxon>
        <taxon>Pezizomycotina</taxon>
        <taxon>Sordariomycetes</taxon>
        <taxon>Hypocreomycetidae</taxon>
        <taxon>Glomerellales</taxon>
        <taxon>Glomerellaceae</taxon>
        <taxon>Colletotrichum</taxon>
    </lineage>
</organism>
<dbReference type="OrthoDB" id="4850903at2759"/>
<evidence type="ECO:0000256" key="1">
    <source>
        <dbReference type="SAM" id="MobiDB-lite"/>
    </source>
</evidence>
<sequence>MHPQLMILFAGPALGAPYLSLRDNDCGVIISSAAPITVTVVSPVQTVTASTNDGNTDPDNHHMAIPTGSSGAQPVSSSGVSETSHGASPFSNDPALPKGAPTVTLGLSNSSPPLPTAFATPLGKQSGVESQAASLFPSATTKPPNVTANTASPVSEESGGLGQSSPTLATTLTNAGDMESSPLATAPTTIIKGLSSTLTPESGNSAPLETESPLSTMTSNSSATAPSQTSQNVQSQTPVQVSSSTGSQTVLSFPVTRMFLVFILLVVEGFFIC</sequence>
<name>A0A1G4BRZ0_9PEZI</name>
<feature type="chain" id="PRO_5012995129" evidence="2">
    <location>
        <begin position="16"/>
        <end position="273"/>
    </location>
</feature>
<evidence type="ECO:0000313" key="4">
    <source>
        <dbReference type="Proteomes" id="UP000176998"/>
    </source>
</evidence>
<feature type="region of interest" description="Disordered" evidence="1">
    <location>
        <begin position="49"/>
        <end position="246"/>
    </location>
</feature>
<evidence type="ECO:0000313" key="3">
    <source>
        <dbReference type="EMBL" id="OHF04143.1"/>
    </source>
</evidence>
<dbReference type="GeneID" id="34553649"/>
<evidence type="ECO:0000256" key="2">
    <source>
        <dbReference type="SAM" id="SignalP"/>
    </source>
</evidence>
<feature type="compositionally biased region" description="Polar residues" evidence="1">
    <location>
        <begin position="67"/>
        <end position="91"/>
    </location>
</feature>
<keyword evidence="2" id="KW-0732">Signal</keyword>
<proteinExistence type="predicted"/>
<dbReference type="Proteomes" id="UP000176998">
    <property type="component" value="Unassembled WGS sequence"/>
</dbReference>
<dbReference type="EMBL" id="MJBS01000003">
    <property type="protein sequence ID" value="OHF04143.1"/>
    <property type="molecule type" value="Genomic_DNA"/>
</dbReference>
<gene>
    <name evidence="3" type="ORF">CORC01_00482</name>
</gene>
<protein>
    <submittedName>
        <fullName evidence="3">Uncharacterized protein</fullName>
    </submittedName>
</protein>
<reference evidence="3 4" key="1">
    <citation type="submission" date="2016-09" db="EMBL/GenBank/DDBJ databases">
        <authorList>
            <person name="Capua I."/>
            <person name="De Benedictis P."/>
            <person name="Joannis T."/>
            <person name="Lombin L.H."/>
            <person name="Cattoli G."/>
        </authorList>
    </citation>
    <scope>NUCLEOTIDE SEQUENCE [LARGE SCALE GENOMIC DNA]</scope>
    <source>
        <strain evidence="3 4">IMI 309357</strain>
    </source>
</reference>